<feature type="compositionally biased region" description="Low complexity" evidence="1">
    <location>
        <begin position="405"/>
        <end position="417"/>
    </location>
</feature>
<dbReference type="EMBL" id="CAJMWY010001848">
    <property type="protein sequence ID" value="CAE6476723.1"/>
    <property type="molecule type" value="Genomic_DNA"/>
</dbReference>
<feature type="compositionally biased region" description="Polar residues" evidence="1">
    <location>
        <begin position="541"/>
        <end position="550"/>
    </location>
</feature>
<sequence>MQDTLHTRPRAATPLLPISNINHDPPRTPPRVVQQNPPSSPTDFPSPGRLISSLGFGAPRDPPNAPIPGRGPTTLSNVDGFETRTPIDTPPAFAHPNEAGGSHPTVEADMSQVYGEESPMRSQSSSQTVVPSSQPIHDSTPPPEYDIDPKRHSFNQGRLQSFTQPPVTPAQPLALFDSRFPSNSSRPFFTAPTHQSSPHSSQSLPPSQSPIKGGRVDPNQSAAGMRAVFGMLGFGSEAEAQTEVYQGDTDEETDPHIPVTCDLPPSSPPPQTPTRYESRESSPDSYLIPVSGQKGKAKSRIGKTPIRDSPLIRAFEAAKKRSKTATPSAIRRHTPKVNQIASSPVRPAHLDDMDIDSSPVRDSQNSSKGPTHKASKARAELGGAQTATSSARLRRTFQATPSKDSQGTRQSRLSTRSQRQKSVDNEIVESSDAEEMEVDILSSPVLPTSTRATAGARRSTEPTKPSTPRRNRPPIRTWDELENREHAPSTPVREERLPSSVSPSPIRIHDSPPAWHTRSSSPPSENTQTQEEAETPWESLRPSQSVSQVYERQLIEEAQRERRLRMEQNAEKQKGKTLVEESPDMVEDEQAKMDKGEPLQRQESLDQEPVRPVMISLNPRSPTNVPNEPPRLALPRSLSTPKTQRAAEKAHYIVTPTKVTKRTPARTTPSRKSMTPSSMTEGNDEEYTYVEETFNPTDSQMSFLNRILQRNNSEMS</sequence>
<feature type="compositionally biased region" description="Low complexity" evidence="1">
    <location>
        <begin position="122"/>
        <end position="135"/>
    </location>
</feature>
<proteinExistence type="predicted"/>
<feature type="compositionally biased region" description="Polar residues" evidence="1">
    <location>
        <begin position="665"/>
        <end position="681"/>
    </location>
</feature>
<feature type="compositionally biased region" description="Polar residues" evidence="1">
    <location>
        <begin position="360"/>
        <end position="369"/>
    </location>
</feature>
<feature type="compositionally biased region" description="Basic and acidic residues" evidence="1">
    <location>
        <begin position="589"/>
        <end position="604"/>
    </location>
</feature>
<feature type="compositionally biased region" description="Polar residues" evidence="1">
    <location>
        <begin position="517"/>
        <end position="530"/>
    </location>
</feature>
<feature type="region of interest" description="Disordered" evidence="1">
    <location>
        <begin position="1"/>
        <end position="224"/>
    </location>
</feature>
<feature type="region of interest" description="Disordered" evidence="1">
    <location>
        <begin position="239"/>
        <end position="684"/>
    </location>
</feature>
<protein>
    <submittedName>
        <fullName evidence="2">Uncharacterized protein</fullName>
    </submittedName>
</protein>
<reference evidence="2" key="1">
    <citation type="submission" date="2021-01" db="EMBL/GenBank/DDBJ databases">
        <authorList>
            <person name="Kaushik A."/>
        </authorList>
    </citation>
    <scope>NUCLEOTIDE SEQUENCE</scope>
    <source>
        <strain evidence="2">AG4-RS23</strain>
    </source>
</reference>
<feature type="compositionally biased region" description="Polar residues" evidence="1">
    <location>
        <begin position="33"/>
        <end position="43"/>
    </location>
</feature>
<feature type="compositionally biased region" description="Polar residues" evidence="1">
    <location>
        <begin position="385"/>
        <end position="404"/>
    </location>
</feature>
<accession>A0A8H3H261</accession>
<evidence type="ECO:0000313" key="2">
    <source>
        <dbReference type="EMBL" id="CAE6476723.1"/>
    </source>
</evidence>
<feature type="compositionally biased region" description="Polar residues" evidence="1">
    <location>
        <begin position="154"/>
        <end position="165"/>
    </location>
</feature>
<dbReference type="AlphaFoldDB" id="A0A8H3H261"/>
<feature type="compositionally biased region" description="Acidic residues" evidence="1">
    <location>
        <begin position="426"/>
        <end position="438"/>
    </location>
</feature>
<evidence type="ECO:0000256" key="1">
    <source>
        <dbReference type="SAM" id="MobiDB-lite"/>
    </source>
</evidence>
<name>A0A8H3H261_9AGAM</name>
<gene>
    <name evidence="2" type="ORF">RDB_LOCUS91705</name>
</gene>
<comment type="caution">
    <text evidence="2">The sequence shown here is derived from an EMBL/GenBank/DDBJ whole genome shotgun (WGS) entry which is preliminary data.</text>
</comment>
<feature type="compositionally biased region" description="Low complexity" evidence="1">
    <location>
        <begin position="176"/>
        <end position="210"/>
    </location>
</feature>
<feature type="compositionally biased region" description="Basic and acidic residues" evidence="1">
    <location>
        <begin position="477"/>
        <end position="497"/>
    </location>
</feature>
<dbReference type="Proteomes" id="UP000663861">
    <property type="component" value="Unassembled WGS sequence"/>
</dbReference>
<feature type="compositionally biased region" description="Basic and acidic residues" evidence="1">
    <location>
        <begin position="553"/>
        <end position="579"/>
    </location>
</feature>
<evidence type="ECO:0000313" key="3">
    <source>
        <dbReference type="Proteomes" id="UP000663861"/>
    </source>
</evidence>
<organism evidence="2 3">
    <name type="scientific">Rhizoctonia solani</name>
    <dbReference type="NCBI Taxonomy" id="456999"/>
    <lineage>
        <taxon>Eukaryota</taxon>
        <taxon>Fungi</taxon>
        <taxon>Dikarya</taxon>
        <taxon>Basidiomycota</taxon>
        <taxon>Agaricomycotina</taxon>
        <taxon>Agaricomycetes</taxon>
        <taxon>Cantharellales</taxon>
        <taxon>Ceratobasidiaceae</taxon>
        <taxon>Rhizoctonia</taxon>
    </lineage>
</organism>